<accession>A0AAV5N061</accession>
<dbReference type="EMBL" id="BRLH01000001">
    <property type="protein sequence ID" value="GKX54434.1"/>
    <property type="molecule type" value="Genomic_DNA"/>
</dbReference>
<dbReference type="Pfam" id="PF16245">
    <property type="entry name" value="DUF4902"/>
    <property type="match status" value="1"/>
</dbReference>
<protein>
    <recommendedName>
        <fullName evidence="3">DUF4902 domain-containing protein</fullName>
    </recommendedName>
</protein>
<sequence>MESQREVEQRGCGLDCRVYINVDDFYNLQFSHLYSAAYEEPEWLHSTGGVVTTIGGYTEWVSGDSPTVSLGWDWELRYENAVCRFVKSGPVFSNVAFQRYEGEGLILCDEEYLQRVLTSKLDTMRWEHEIFHHIT</sequence>
<evidence type="ECO:0000313" key="2">
    <source>
        <dbReference type="Proteomes" id="UP001058124"/>
    </source>
</evidence>
<dbReference type="RefSeq" id="WP_071783227.1">
    <property type="nucleotide sequence ID" value="NZ_BRLH01000001.1"/>
</dbReference>
<name>A0AAV5N061_9GAMM</name>
<gene>
    <name evidence="1" type="ORF">SOASR030_05460</name>
</gene>
<evidence type="ECO:0000313" key="1">
    <source>
        <dbReference type="EMBL" id="GKX54434.1"/>
    </source>
</evidence>
<keyword evidence="2" id="KW-1185">Reference proteome</keyword>
<proteinExistence type="predicted"/>
<evidence type="ECO:0008006" key="3">
    <source>
        <dbReference type="Google" id="ProtNLM"/>
    </source>
</evidence>
<organism evidence="1 2">
    <name type="scientific">Leminorella grimontii</name>
    <dbReference type="NCBI Taxonomy" id="82981"/>
    <lineage>
        <taxon>Bacteria</taxon>
        <taxon>Pseudomonadati</taxon>
        <taxon>Pseudomonadota</taxon>
        <taxon>Gammaproteobacteria</taxon>
        <taxon>Enterobacterales</taxon>
        <taxon>Budviciaceae</taxon>
        <taxon>Leminorella</taxon>
    </lineage>
</organism>
<dbReference type="Gene3D" id="3.10.450.610">
    <property type="match status" value="1"/>
</dbReference>
<dbReference type="AlphaFoldDB" id="A0AAV5N061"/>
<reference evidence="1" key="1">
    <citation type="submission" date="2022-06" db="EMBL/GenBank/DDBJ databases">
        <title>Draft genome sequences of Leminorella grimontii str. JCM5902.</title>
        <authorList>
            <person name="Wakabayashi Y."/>
            <person name="Kojima K."/>
        </authorList>
    </citation>
    <scope>NUCLEOTIDE SEQUENCE</scope>
    <source>
        <strain evidence="1">JCM 5902</strain>
    </source>
</reference>
<comment type="caution">
    <text evidence="1">The sequence shown here is derived from an EMBL/GenBank/DDBJ whole genome shotgun (WGS) entry which is preliminary data.</text>
</comment>
<dbReference type="Proteomes" id="UP001058124">
    <property type="component" value="Unassembled WGS sequence"/>
</dbReference>
<dbReference type="InterPro" id="IPR032598">
    <property type="entry name" value="RsaM-like"/>
</dbReference>